<dbReference type="InterPro" id="IPR019215">
    <property type="entry name" value="DUF2115"/>
</dbReference>
<comment type="similarity">
    <text evidence="1">Belongs to the UPF0305 family.</text>
</comment>
<dbReference type="EMBL" id="JAIOUQ010000003">
    <property type="protein sequence ID" value="MBZ2165139.1"/>
    <property type="molecule type" value="Genomic_DNA"/>
</dbReference>
<accession>A0A8T5UWT5</accession>
<dbReference type="RefSeq" id="WP_223790765.1">
    <property type="nucleotide sequence ID" value="NZ_JAIOUQ010000003.1"/>
</dbReference>
<gene>
    <name evidence="2" type="ORF">K8N75_03660</name>
</gene>
<dbReference type="Proteomes" id="UP000825933">
    <property type="component" value="Unassembled WGS sequence"/>
</dbReference>
<protein>
    <recommendedName>
        <fullName evidence="1">UPF0305 protein K8N75_03660</fullName>
    </recommendedName>
</protein>
<reference evidence="3" key="1">
    <citation type="journal article" date="2022" name="Microbiol. Resour. Announc.">
        <title>Draft Genome Sequence of a Methanogenic Archaeon from West Spitsbergen Permafrost.</title>
        <authorList>
            <person name="Trubitsyn V."/>
            <person name="Rivkina E."/>
            <person name="Shcherbakova V."/>
        </authorList>
    </citation>
    <scope>NUCLEOTIDE SEQUENCE [LARGE SCALE GENOMIC DNA]</scope>
    <source>
        <strain evidence="3">VT</strain>
    </source>
</reference>
<evidence type="ECO:0000313" key="2">
    <source>
        <dbReference type="EMBL" id="MBZ2165139.1"/>
    </source>
</evidence>
<proteinExistence type="inferred from homology"/>
<evidence type="ECO:0000256" key="1">
    <source>
        <dbReference type="HAMAP-Rule" id="MF_00763"/>
    </source>
</evidence>
<comment type="caution">
    <text evidence="2">The sequence shown here is derived from an EMBL/GenBank/DDBJ whole genome shotgun (WGS) entry which is preliminary data.</text>
</comment>
<dbReference type="AlphaFoldDB" id="A0A8T5UWT5"/>
<dbReference type="HAMAP" id="MF_00763">
    <property type="entry name" value="UPF0305"/>
    <property type="match status" value="1"/>
</dbReference>
<dbReference type="Pfam" id="PF09888">
    <property type="entry name" value="DUF2115"/>
    <property type="match status" value="1"/>
</dbReference>
<evidence type="ECO:0000313" key="3">
    <source>
        <dbReference type="Proteomes" id="UP000825933"/>
    </source>
</evidence>
<organism evidence="2 3">
    <name type="scientific">Methanobacterium spitsbergense</name>
    <dbReference type="NCBI Taxonomy" id="2874285"/>
    <lineage>
        <taxon>Archaea</taxon>
        <taxon>Methanobacteriati</taxon>
        <taxon>Methanobacteriota</taxon>
        <taxon>Methanomada group</taxon>
        <taxon>Methanobacteria</taxon>
        <taxon>Methanobacteriales</taxon>
        <taxon>Methanobacteriaceae</taxon>
        <taxon>Methanobacterium</taxon>
    </lineage>
</organism>
<keyword evidence="3" id="KW-1185">Reference proteome</keyword>
<sequence length="150" mass="17893">MDKIKSSELFLKLKQEIERYRSRVKPEKKIDDELQGKMSNYNLENFNRLTGTSYLGCEEEIDTDKLEDLKHAIDHYFDFYAPYDEEFKEFIKIISIYLTFIEKKPLHPPGIVFSGGRTVYQRGKFYYCTGKKYFKNEEESLCNFCVCLEV</sequence>
<name>A0A8T5UWT5_9EURY</name>